<keyword evidence="3" id="KW-0479">Metal-binding</keyword>
<feature type="signal peptide" evidence="9">
    <location>
        <begin position="1"/>
        <end position="21"/>
    </location>
</feature>
<keyword evidence="9" id="KW-0732">Signal</keyword>
<evidence type="ECO:0000256" key="2">
    <source>
        <dbReference type="ARBA" id="ARBA00011906"/>
    </source>
</evidence>
<accession>A0A179G2Q4</accession>
<feature type="region of interest" description="Disordered" evidence="8">
    <location>
        <begin position="512"/>
        <end position="546"/>
    </location>
</feature>
<evidence type="ECO:0000256" key="3">
    <source>
        <dbReference type="ARBA" id="ARBA00022723"/>
    </source>
</evidence>
<keyword evidence="5" id="KW-0470">Melanin biosynthesis</keyword>
<evidence type="ECO:0000256" key="4">
    <source>
        <dbReference type="ARBA" id="ARBA00023008"/>
    </source>
</evidence>
<feature type="compositionally biased region" description="Basic residues" evidence="8">
    <location>
        <begin position="522"/>
        <end position="540"/>
    </location>
</feature>
<dbReference type="OrthoDB" id="6132182at2759"/>
<name>A0A179G2Q4_METCM</name>
<gene>
    <name evidence="11" type="ORF">VFPPC_00193</name>
</gene>
<dbReference type="PANTHER" id="PTHR11474">
    <property type="entry name" value="TYROSINASE FAMILY MEMBER"/>
    <property type="match status" value="1"/>
</dbReference>
<evidence type="ECO:0000256" key="5">
    <source>
        <dbReference type="ARBA" id="ARBA00023101"/>
    </source>
</evidence>
<reference evidence="11 12" key="1">
    <citation type="journal article" date="2016" name="PLoS Pathog.">
        <title>Biosynthesis of antibiotic leucinostatins in bio-control fungus Purpureocillium lilacinum and their inhibition on phytophthora revealed by genome mining.</title>
        <authorList>
            <person name="Wang G."/>
            <person name="Liu Z."/>
            <person name="Lin R."/>
            <person name="Li E."/>
            <person name="Mao Z."/>
            <person name="Ling J."/>
            <person name="Yang Y."/>
            <person name="Yin W.B."/>
            <person name="Xie B."/>
        </authorList>
    </citation>
    <scope>NUCLEOTIDE SEQUENCE [LARGE SCALE GENOMIC DNA]</scope>
    <source>
        <strain evidence="11">170</strain>
    </source>
</reference>
<dbReference type="PROSITE" id="PS00497">
    <property type="entry name" value="TYROSINASE_1"/>
    <property type="match status" value="1"/>
</dbReference>
<feature type="domain" description="Tyrosinase copper-binding" evidence="10">
    <location>
        <begin position="106"/>
        <end position="123"/>
    </location>
</feature>
<dbReference type="GeneID" id="28844262"/>
<organism evidence="11 12">
    <name type="scientific">Pochonia chlamydosporia 170</name>
    <dbReference type="NCBI Taxonomy" id="1380566"/>
    <lineage>
        <taxon>Eukaryota</taxon>
        <taxon>Fungi</taxon>
        <taxon>Dikarya</taxon>
        <taxon>Ascomycota</taxon>
        <taxon>Pezizomycotina</taxon>
        <taxon>Sordariomycetes</taxon>
        <taxon>Hypocreomycetidae</taxon>
        <taxon>Hypocreales</taxon>
        <taxon>Clavicipitaceae</taxon>
        <taxon>Pochonia</taxon>
    </lineage>
</organism>
<protein>
    <recommendedName>
        <fullName evidence="2">tyrosinase</fullName>
        <ecNumber evidence="2">1.14.18.1</ecNumber>
    </recommendedName>
</protein>
<sequence>MLLKQTLALLAIGLAPLSVSAAHFAVTGAPVDAGAAVPMRLNINDFQAKGGPQWELYLRALKSLQDKDARDPLSYFQVAGIHGLPYVEWNKGGAKKATGWAGYCPHGENIFLTWHRPFVLLYEQVVVAEAKVIANQYPEKYRAQYVAAAKTLRVPYWDWSADPNVPPATIPSTVTVNVPNGQSIKKTTINNPLQTYNYPKAALNGEFGRFPRNAKTVRCPAPQSYPASANQGLKGLGLKQSTYDAFTYSTNFNEFAVTRQDGLGLEQMHNSIHWDAGCGGQFLDASIAGFEPLFMLHHTQVDRLWTYWQFINPAQSIFTTSYKGQSRFSTPQNTLITPDSPLQPFYDSSDKYWTSKKTASIKGMGYTYQSLEYWKKSAAQLKTDATKLMNTLYAPKSSGKRDVAPTKTRYFARVELNRTQVERPCSVNVFISGKQAGSVVVMQLPEEGILRGSVAVDDKMAEAFGKTADSDGSMGSVEHLVEMEIRKPDGTIIPINTVPSLNLTLEQVAVTPPKSNTEFPKPGKKKNHRAGLRDRHRRKKHNDDDD</sequence>
<keyword evidence="12" id="KW-1185">Reference proteome</keyword>
<feature type="chain" id="PRO_5008102272" description="tyrosinase" evidence="9">
    <location>
        <begin position="22"/>
        <end position="546"/>
    </location>
</feature>
<dbReference type="GO" id="GO:0046872">
    <property type="term" value="F:metal ion binding"/>
    <property type="evidence" value="ECO:0007669"/>
    <property type="project" value="UniProtKB-KW"/>
</dbReference>
<dbReference type="KEGG" id="pchm:VFPPC_00193"/>
<dbReference type="PANTHER" id="PTHR11474:SF76">
    <property type="entry name" value="SHKT DOMAIN-CONTAINING PROTEIN"/>
    <property type="match status" value="1"/>
</dbReference>
<dbReference type="STRING" id="1380566.A0A179G2Q4"/>
<dbReference type="RefSeq" id="XP_018148228.1">
    <property type="nucleotide sequence ID" value="XM_018280268.1"/>
</dbReference>
<evidence type="ECO:0000259" key="10">
    <source>
        <dbReference type="PROSITE" id="PS00497"/>
    </source>
</evidence>
<dbReference type="EMBL" id="LSBJ02000001">
    <property type="protein sequence ID" value="OAQ72145.1"/>
    <property type="molecule type" value="Genomic_DNA"/>
</dbReference>
<dbReference type="Gene3D" id="1.10.1280.10">
    <property type="entry name" value="Di-copper center containing domain from catechol oxidase"/>
    <property type="match status" value="1"/>
</dbReference>
<dbReference type="EC" id="1.14.18.1" evidence="2"/>
<dbReference type="InterPro" id="IPR050316">
    <property type="entry name" value="Tyrosinase/Hemocyanin"/>
</dbReference>
<evidence type="ECO:0000256" key="7">
    <source>
        <dbReference type="ARBA" id="ARBA00048881"/>
    </source>
</evidence>
<evidence type="ECO:0000256" key="6">
    <source>
        <dbReference type="ARBA" id="ARBA00048233"/>
    </source>
</evidence>
<evidence type="ECO:0000313" key="11">
    <source>
        <dbReference type="EMBL" id="OAQ72145.1"/>
    </source>
</evidence>
<dbReference type="InterPro" id="IPR008922">
    <property type="entry name" value="Di-copper_centre_dom_sf"/>
</dbReference>
<proteinExistence type="inferred from homology"/>
<evidence type="ECO:0000256" key="9">
    <source>
        <dbReference type="SAM" id="SignalP"/>
    </source>
</evidence>
<dbReference type="GO" id="GO:0042438">
    <property type="term" value="P:melanin biosynthetic process"/>
    <property type="evidence" value="ECO:0007669"/>
    <property type="project" value="UniProtKB-KW"/>
</dbReference>
<keyword evidence="4" id="KW-0186">Copper</keyword>
<evidence type="ECO:0000256" key="8">
    <source>
        <dbReference type="SAM" id="MobiDB-lite"/>
    </source>
</evidence>
<comment type="similarity">
    <text evidence="1">Belongs to the tyrosinase family.</text>
</comment>
<comment type="catalytic activity">
    <reaction evidence="7">
        <text>L-tyrosine + O2 = L-dopaquinone + H2O</text>
        <dbReference type="Rhea" id="RHEA:18117"/>
        <dbReference type="ChEBI" id="CHEBI:15377"/>
        <dbReference type="ChEBI" id="CHEBI:15379"/>
        <dbReference type="ChEBI" id="CHEBI:57924"/>
        <dbReference type="ChEBI" id="CHEBI:58315"/>
        <dbReference type="EC" id="1.14.18.1"/>
    </reaction>
</comment>
<comment type="catalytic activity">
    <reaction evidence="6">
        <text>2 L-dopa + O2 = 2 L-dopaquinone + 2 H2O</text>
        <dbReference type="Rhea" id="RHEA:34287"/>
        <dbReference type="ChEBI" id="CHEBI:15377"/>
        <dbReference type="ChEBI" id="CHEBI:15379"/>
        <dbReference type="ChEBI" id="CHEBI:57504"/>
        <dbReference type="ChEBI" id="CHEBI:57924"/>
        <dbReference type="EC" id="1.14.18.1"/>
    </reaction>
</comment>
<dbReference type="Proteomes" id="UP000078397">
    <property type="component" value="Unassembled WGS sequence"/>
</dbReference>
<dbReference type="Pfam" id="PF00264">
    <property type="entry name" value="Tyrosinase"/>
    <property type="match status" value="1"/>
</dbReference>
<dbReference type="GO" id="GO:0004503">
    <property type="term" value="F:tyrosinase activity"/>
    <property type="evidence" value="ECO:0007669"/>
    <property type="project" value="UniProtKB-EC"/>
</dbReference>
<evidence type="ECO:0000313" key="12">
    <source>
        <dbReference type="Proteomes" id="UP000078397"/>
    </source>
</evidence>
<dbReference type="InterPro" id="IPR002227">
    <property type="entry name" value="Tyrosinase_Cu-bd"/>
</dbReference>
<dbReference type="PRINTS" id="PR00092">
    <property type="entry name" value="TYROSINASE"/>
</dbReference>
<dbReference type="AlphaFoldDB" id="A0A179G2Q4"/>
<evidence type="ECO:0000256" key="1">
    <source>
        <dbReference type="ARBA" id="ARBA00009928"/>
    </source>
</evidence>
<dbReference type="SUPFAM" id="SSF48056">
    <property type="entry name" value="Di-copper centre-containing domain"/>
    <property type="match status" value="1"/>
</dbReference>
<comment type="caution">
    <text evidence="11">The sequence shown here is derived from an EMBL/GenBank/DDBJ whole genome shotgun (WGS) entry which is preliminary data.</text>
</comment>